<dbReference type="AlphaFoldDB" id="A0A974NLD9"/>
<evidence type="ECO:0000313" key="5">
    <source>
        <dbReference type="EMBL" id="QQS99856.1"/>
    </source>
</evidence>
<feature type="binding site" evidence="4">
    <location>
        <position position="56"/>
    </location>
    <ligand>
        <name>S-adenosyl-L-methionine</name>
        <dbReference type="ChEBI" id="CHEBI:59789"/>
    </ligand>
</feature>
<dbReference type="PROSITE" id="PS51682">
    <property type="entry name" value="SAM_OMT_I"/>
    <property type="match status" value="1"/>
</dbReference>
<keyword evidence="4" id="KW-0479">Metal-binding</keyword>
<comment type="similarity">
    <text evidence="4">Belongs to the class I-like SAM-binding methyltransferase superfamily. Cation-dependent O-methyltransferase family.</text>
</comment>
<dbReference type="SUPFAM" id="SSF53335">
    <property type="entry name" value="S-adenosyl-L-methionine-dependent methyltransferases"/>
    <property type="match status" value="1"/>
</dbReference>
<keyword evidence="6" id="KW-1185">Reference proteome</keyword>
<dbReference type="RefSeq" id="WP_051387721.1">
    <property type="nucleotide sequence ID" value="NZ_CP068053.1"/>
</dbReference>
<proteinExistence type="inferred from homology"/>
<feature type="binding site" evidence="4">
    <location>
        <position position="151"/>
    </location>
    <ligand>
        <name>S-adenosyl-L-methionine</name>
        <dbReference type="ChEBI" id="CHEBI:59789"/>
    </ligand>
</feature>
<evidence type="ECO:0000256" key="2">
    <source>
        <dbReference type="ARBA" id="ARBA00022679"/>
    </source>
</evidence>
<reference evidence="5 6" key="1">
    <citation type="submission" date="2021-01" db="EMBL/GenBank/DDBJ databases">
        <title>FDA dAtabase for Regulatory Grade micrObial Sequences (FDA-ARGOS): Supporting development and validation of Infectious Disease Dx tests.</title>
        <authorList>
            <person name="Nelson B."/>
            <person name="Plummer A."/>
            <person name="Tallon L."/>
            <person name="Sadzewicz L."/>
            <person name="Zhao X."/>
            <person name="Boylan J."/>
            <person name="Ott S."/>
            <person name="Bowen H."/>
            <person name="Vavikolanu K."/>
            <person name="Mehta A."/>
            <person name="Aluvathingal J."/>
            <person name="Nadendla S."/>
            <person name="Myers T."/>
            <person name="Yan Y."/>
            <person name="Sichtig H."/>
        </authorList>
    </citation>
    <scope>NUCLEOTIDE SEQUENCE [LARGE SCALE GENOMIC DNA]</scope>
    <source>
        <strain evidence="5 6">FDAARGOS_1161</strain>
    </source>
</reference>
<evidence type="ECO:0000256" key="1">
    <source>
        <dbReference type="ARBA" id="ARBA00022603"/>
    </source>
</evidence>
<keyword evidence="4" id="KW-0819">tRNA processing</keyword>
<dbReference type="CDD" id="cd02440">
    <property type="entry name" value="AdoMet_MTases"/>
    <property type="match status" value="1"/>
</dbReference>
<dbReference type="InterPro" id="IPR043675">
    <property type="entry name" value="TrmR_methyltr"/>
</dbReference>
<sequence length="236" mass="26688">MPGFLYDKEPSRSKLAWEDTNVNQKIDSYLRSLLTERTGLFAEIEQYAEENHIPIMEPESIEVLLQIIRLKQPQSILEVGTAIGYSALRMIDAVPSVKVVTIERHVKRIAEAKANIEKSGKQEQITLIEGDALEAGEAAGAHGPYDILFVDAAKGQYKRFFELFVPFLRHDGIIITDNVLYKGLVAEPLAEIEPKRRRALVRKIHNYNVWLHNHPDFDTVILPIGDGVAISKYKSL</sequence>
<protein>
    <recommendedName>
        <fullName evidence="4">tRNA 5-hydroxyuridine methyltransferase</fullName>
        <ecNumber evidence="4">2.1.1.-</ecNumber>
    </recommendedName>
    <alternativeName>
        <fullName evidence="4">ho5U methyltransferase</fullName>
    </alternativeName>
</protein>
<dbReference type="GO" id="GO:0008757">
    <property type="term" value="F:S-adenosylmethionine-dependent methyltransferase activity"/>
    <property type="evidence" value="ECO:0007669"/>
    <property type="project" value="TreeGrafter"/>
</dbReference>
<comment type="catalytic activity">
    <reaction evidence="4">
        <text>5-hydroxyuridine(34) in tRNA + S-adenosyl-L-methionine = 5-methoxyuridine(34) in tRNA + S-adenosyl-L-homocysteine + H(+)</text>
        <dbReference type="Rhea" id="RHEA:60524"/>
        <dbReference type="Rhea" id="RHEA-COMP:13381"/>
        <dbReference type="Rhea" id="RHEA-COMP:15591"/>
        <dbReference type="ChEBI" id="CHEBI:15378"/>
        <dbReference type="ChEBI" id="CHEBI:57856"/>
        <dbReference type="ChEBI" id="CHEBI:59789"/>
        <dbReference type="ChEBI" id="CHEBI:136877"/>
        <dbReference type="ChEBI" id="CHEBI:143860"/>
    </reaction>
</comment>
<keyword evidence="4" id="KW-0460">Magnesium</keyword>
<dbReference type="GO" id="GO:0016300">
    <property type="term" value="F:tRNA (uridine) methyltransferase activity"/>
    <property type="evidence" value="ECO:0007669"/>
    <property type="project" value="UniProtKB-UniRule"/>
</dbReference>
<dbReference type="HAMAP" id="MF_02217">
    <property type="entry name" value="TrmR_methyltr"/>
    <property type="match status" value="1"/>
</dbReference>
<feature type="binding site" evidence="4">
    <location>
        <position position="151"/>
    </location>
    <ligand>
        <name>Mg(2+)</name>
        <dbReference type="ChEBI" id="CHEBI:18420"/>
    </ligand>
</feature>
<dbReference type="Pfam" id="PF01596">
    <property type="entry name" value="Methyltransf_3"/>
    <property type="match status" value="1"/>
</dbReference>
<dbReference type="PANTHER" id="PTHR10509:SF14">
    <property type="entry name" value="CAFFEOYL-COA O-METHYLTRANSFERASE 3-RELATED"/>
    <property type="match status" value="1"/>
</dbReference>
<feature type="binding site" evidence="4">
    <location>
        <position position="177"/>
    </location>
    <ligand>
        <name>Mg(2+)</name>
        <dbReference type="ChEBI" id="CHEBI:18420"/>
    </ligand>
</feature>
<dbReference type="EC" id="2.1.1.-" evidence="4"/>
<comment type="function">
    <text evidence="4">Catalyzes the methylation of 5-hydroxyuridine (ho5U) to form 5-methoxyuridine (mo5U) at position 34 in tRNAs.</text>
</comment>
<dbReference type="PANTHER" id="PTHR10509">
    <property type="entry name" value="O-METHYLTRANSFERASE-RELATED"/>
    <property type="match status" value="1"/>
</dbReference>
<gene>
    <name evidence="4" type="primary">trmR</name>
    <name evidence="5" type="ORF">I6J18_20090</name>
</gene>
<keyword evidence="3 4" id="KW-0949">S-adenosyl-L-methionine</keyword>
<dbReference type="GO" id="GO:0008171">
    <property type="term" value="F:O-methyltransferase activity"/>
    <property type="evidence" value="ECO:0007669"/>
    <property type="project" value="InterPro"/>
</dbReference>
<keyword evidence="2 4" id="KW-0808">Transferase</keyword>
<feature type="binding site" evidence="4">
    <location>
        <begin position="131"/>
        <end position="132"/>
    </location>
    <ligand>
        <name>S-adenosyl-L-methionine</name>
        <dbReference type="ChEBI" id="CHEBI:59789"/>
    </ligand>
</feature>
<evidence type="ECO:0000313" key="6">
    <source>
        <dbReference type="Proteomes" id="UP000595254"/>
    </source>
</evidence>
<evidence type="ECO:0000256" key="3">
    <source>
        <dbReference type="ARBA" id="ARBA00022691"/>
    </source>
</evidence>
<feature type="binding site" evidence="4">
    <location>
        <position position="86"/>
    </location>
    <ligand>
        <name>S-adenosyl-L-methionine</name>
        <dbReference type="ChEBI" id="CHEBI:59789"/>
    </ligand>
</feature>
<dbReference type="InterPro" id="IPR050362">
    <property type="entry name" value="Cation-dep_OMT"/>
</dbReference>
<organism evidence="5 6">
    <name type="scientific">Peribacillus psychrosaccharolyticus</name>
    <name type="common">Bacillus psychrosaccharolyticus</name>
    <dbReference type="NCBI Taxonomy" id="1407"/>
    <lineage>
        <taxon>Bacteria</taxon>
        <taxon>Bacillati</taxon>
        <taxon>Bacillota</taxon>
        <taxon>Bacilli</taxon>
        <taxon>Bacillales</taxon>
        <taxon>Bacillaceae</taxon>
        <taxon>Peribacillus</taxon>
    </lineage>
</organism>
<dbReference type="GO" id="GO:0000287">
    <property type="term" value="F:magnesium ion binding"/>
    <property type="evidence" value="ECO:0007669"/>
    <property type="project" value="UniProtKB-UniRule"/>
</dbReference>
<dbReference type="GO" id="GO:0030488">
    <property type="term" value="P:tRNA methylation"/>
    <property type="evidence" value="ECO:0007669"/>
    <property type="project" value="UniProtKB-UniRule"/>
</dbReference>
<accession>A0A974NLD9</accession>
<feature type="binding site" evidence="4">
    <location>
        <position position="103"/>
    </location>
    <ligand>
        <name>S-adenosyl-L-methionine</name>
        <dbReference type="ChEBI" id="CHEBI:59789"/>
    </ligand>
</feature>
<evidence type="ECO:0000256" key="4">
    <source>
        <dbReference type="HAMAP-Rule" id="MF_02217"/>
    </source>
</evidence>
<comment type="subunit">
    <text evidence="4">Homodimer.</text>
</comment>
<dbReference type="InterPro" id="IPR002935">
    <property type="entry name" value="SAM_O-MeTrfase"/>
</dbReference>
<dbReference type="InterPro" id="IPR029063">
    <property type="entry name" value="SAM-dependent_MTases_sf"/>
</dbReference>
<dbReference type="Proteomes" id="UP000595254">
    <property type="component" value="Chromosome"/>
</dbReference>
<dbReference type="EMBL" id="CP068053">
    <property type="protein sequence ID" value="QQS99856.1"/>
    <property type="molecule type" value="Genomic_DNA"/>
</dbReference>
<name>A0A974NLD9_PERPY</name>
<dbReference type="KEGG" id="ppsr:I6J18_20090"/>
<dbReference type="Gene3D" id="3.40.50.150">
    <property type="entry name" value="Vaccinia Virus protein VP39"/>
    <property type="match status" value="1"/>
</dbReference>
<keyword evidence="1 4" id="KW-0489">Methyltransferase</keyword>
<feature type="binding site" evidence="4">
    <location>
        <position position="178"/>
    </location>
    <ligand>
        <name>Mg(2+)</name>
        <dbReference type="ChEBI" id="CHEBI:18420"/>
    </ligand>
</feature>